<sequence>MFAKSLVLLALSAAALANVYVTSPTASSTFTGGLQALISWEDDGQSPSLQAFGIAKVSIYAGNAQQQTQLQLITDNVDVSTTQSIQFTPDPSIGPNSNEYFIRFESVNLKDAASPNYPALSFSSKFTMNGMTGTFSQAVLAQIQGQSTAPLAGATVSPTNSATSSSTSASQSSSGTASASKASSTTSTNAAASTKAGWFGIVIGAIVGASMF</sequence>
<dbReference type="OrthoDB" id="2432613at2759"/>
<feature type="region of interest" description="Disordered" evidence="2">
    <location>
        <begin position="151"/>
        <end position="185"/>
    </location>
</feature>
<feature type="signal peptide" evidence="3">
    <location>
        <begin position="1"/>
        <end position="17"/>
    </location>
</feature>
<dbReference type="InterPro" id="IPR018466">
    <property type="entry name" value="Kre9/Knh1-like_N"/>
</dbReference>
<feature type="chain" id="PRO_5040336369" description="Yeast cell wall synthesis Kre9/Knh1-like N-terminal domain-containing protein" evidence="3">
    <location>
        <begin position="18"/>
        <end position="212"/>
    </location>
</feature>
<keyword evidence="6" id="KW-1185">Reference proteome</keyword>
<protein>
    <recommendedName>
        <fullName evidence="4">Yeast cell wall synthesis Kre9/Knh1-like N-terminal domain-containing protein</fullName>
    </recommendedName>
</protein>
<dbReference type="EMBL" id="JABCKI010005714">
    <property type="protein sequence ID" value="KAG5639761.1"/>
    <property type="molecule type" value="Genomic_DNA"/>
</dbReference>
<dbReference type="Pfam" id="PF10342">
    <property type="entry name" value="Kre9_KNH"/>
    <property type="match status" value="1"/>
</dbReference>
<proteinExistence type="predicted"/>
<dbReference type="AlphaFoldDB" id="A0A9P7K637"/>
<evidence type="ECO:0000313" key="6">
    <source>
        <dbReference type="Proteomes" id="UP000717328"/>
    </source>
</evidence>
<evidence type="ECO:0000256" key="3">
    <source>
        <dbReference type="SAM" id="SignalP"/>
    </source>
</evidence>
<evidence type="ECO:0000256" key="2">
    <source>
        <dbReference type="SAM" id="MobiDB-lite"/>
    </source>
</evidence>
<accession>A0A9P7K637</accession>
<dbReference type="PANTHER" id="PTHR28154:SF1">
    <property type="entry name" value="CELL WALL SYNTHESIS PROTEIN KNH1-RELATED"/>
    <property type="match status" value="1"/>
</dbReference>
<organism evidence="5 6">
    <name type="scientific">Sphagnurus paluster</name>
    <dbReference type="NCBI Taxonomy" id="117069"/>
    <lineage>
        <taxon>Eukaryota</taxon>
        <taxon>Fungi</taxon>
        <taxon>Dikarya</taxon>
        <taxon>Basidiomycota</taxon>
        <taxon>Agaricomycotina</taxon>
        <taxon>Agaricomycetes</taxon>
        <taxon>Agaricomycetidae</taxon>
        <taxon>Agaricales</taxon>
        <taxon>Tricholomatineae</taxon>
        <taxon>Lyophyllaceae</taxon>
        <taxon>Sphagnurus</taxon>
    </lineage>
</organism>
<dbReference type="PANTHER" id="PTHR28154">
    <property type="entry name" value="CELL WALL SYNTHESIS PROTEIN KNH1-RELATED"/>
    <property type="match status" value="1"/>
</dbReference>
<feature type="compositionally biased region" description="Low complexity" evidence="2">
    <location>
        <begin position="154"/>
        <end position="185"/>
    </location>
</feature>
<dbReference type="GO" id="GO:0042546">
    <property type="term" value="P:cell wall biogenesis"/>
    <property type="evidence" value="ECO:0007669"/>
    <property type="project" value="InterPro"/>
</dbReference>
<feature type="domain" description="Yeast cell wall synthesis Kre9/Knh1-like N-terminal" evidence="4">
    <location>
        <begin position="23"/>
        <end position="117"/>
    </location>
</feature>
<keyword evidence="1 3" id="KW-0732">Signal</keyword>
<reference evidence="5" key="2">
    <citation type="submission" date="2021-10" db="EMBL/GenBank/DDBJ databases">
        <title>Phylogenomics reveals ancestral predisposition of the termite-cultivated fungus Termitomyces towards a domesticated lifestyle.</title>
        <authorList>
            <person name="Auxier B."/>
            <person name="Grum-Grzhimaylo A."/>
            <person name="Cardenas M.E."/>
            <person name="Lodge J.D."/>
            <person name="Laessoe T."/>
            <person name="Pedersen O."/>
            <person name="Smith M.E."/>
            <person name="Kuyper T.W."/>
            <person name="Franco-Molano E.A."/>
            <person name="Baroni T.J."/>
            <person name="Aanen D.K."/>
        </authorList>
    </citation>
    <scope>NUCLEOTIDE SEQUENCE</scope>
    <source>
        <strain evidence="5">D49</strain>
    </source>
</reference>
<evidence type="ECO:0000259" key="4">
    <source>
        <dbReference type="Pfam" id="PF10342"/>
    </source>
</evidence>
<reference evidence="5" key="1">
    <citation type="submission" date="2021-02" db="EMBL/GenBank/DDBJ databases">
        <authorList>
            <person name="Nieuwenhuis M."/>
            <person name="Van De Peppel L.J.J."/>
        </authorList>
    </citation>
    <scope>NUCLEOTIDE SEQUENCE</scope>
    <source>
        <strain evidence="5">D49</strain>
    </source>
</reference>
<evidence type="ECO:0000256" key="1">
    <source>
        <dbReference type="ARBA" id="ARBA00022729"/>
    </source>
</evidence>
<evidence type="ECO:0000313" key="5">
    <source>
        <dbReference type="EMBL" id="KAG5639761.1"/>
    </source>
</evidence>
<name>A0A9P7K637_9AGAR</name>
<comment type="caution">
    <text evidence="5">The sequence shown here is derived from an EMBL/GenBank/DDBJ whole genome shotgun (WGS) entry which is preliminary data.</text>
</comment>
<dbReference type="Proteomes" id="UP000717328">
    <property type="component" value="Unassembled WGS sequence"/>
</dbReference>
<dbReference type="GO" id="GO:0006078">
    <property type="term" value="P:(1-&gt;6)-beta-D-glucan biosynthetic process"/>
    <property type="evidence" value="ECO:0007669"/>
    <property type="project" value="InterPro"/>
</dbReference>
<gene>
    <name evidence="5" type="ORF">H0H81_000041</name>
</gene>
<dbReference type="InterPro" id="IPR045328">
    <property type="entry name" value="Kre9/Knh1"/>
</dbReference>